<dbReference type="AlphaFoldDB" id="A0A7S4EPB1"/>
<proteinExistence type="inferred from homology"/>
<evidence type="ECO:0000256" key="1">
    <source>
        <dbReference type="ARBA" id="ARBA00009817"/>
    </source>
</evidence>
<sequence length="127" mass="14155">MCVVLFVGQFIIVDIFCTYSRVSFVIGSGYTLKTVPKPLEKKVKLRQVPAHTLAVRTFSGKPPSDERVQKERERLQAALVKADIVRARNNNNADADTTTLVYGYHDPVVTPNILRRNEVAVVIEGSV</sequence>
<name>A0A7S4EPB1_9STRA</name>
<dbReference type="SUPFAM" id="SSF55136">
    <property type="entry name" value="Probable bacterial effector-binding domain"/>
    <property type="match status" value="1"/>
</dbReference>
<dbReference type="Pfam" id="PF04832">
    <property type="entry name" value="SOUL"/>
    <property type="match status" value="1"/>
</dbReference>
<dbReference type="PANTHER" id="PTHR11220:SF58">
    <property type="entry name" value="SOUL HEME-BINDING FAMILY PROTEIN"/>
    <property type="match status" value="1"/>
</dbReference>
<dbReference type="Gene3D" id="3.20.80.10">
    <property type="entry name" value="Regulatory factor, effector binding domain"/>
    <property type="match status" value="1"/>
</dbReference>
<dbReference type="InterPro" id="IPR011256">
    <property type="entry name" value="Reg_factor_effector_dom_sf"/>
</dbReference>
<organism evidence="2">
    <name type="scientific">Pseudo-nitzschia australis</name>
    <dbReference type="NCBI Taxonomy" id="44445"/>
    <lineage>
        <taxon>Eukaryota</taxon>
        <taxon>Sar</taxon>
        <taxon>Stramenopiles</taxon>
        <taxon>Ochrophyta</taxon>
        <taxon>Bacillariophyta</taxon>
        <taxon>Bacillariophyceae</taxon>
        <taxon>Bacillariophycidae</taxon>
        <taxon>Bacillariales</taxon>
        <taxon>Bacillariaceae</taxon>
        <taxon>Pseudo-nitzschia</taxon>
    </lineage>
</organism>
<comment type="similarity">
    <text evidence="1">Belongs to the HEBP family.</text>
</comment>
<dbReference type="EMBL" id="HBIX01030356">
    <property type="protein sequence ID" value="CAE0727418.1"/>
    <property type="molecule type" value="Transcribed_RNA"/>
</dbReference>
<accession>A0A7S4EPB1</accession>
<reference evidence="2" key="1">
    <citation type="submission" date="2021-01" db="EMBL/GenBank/DDBJ databases">
        <authorList>
            <person name="Corre E."/>
            <person name="Pelletier E."/>
            <person name="Niang G."/>
            <person name="Scheremetjew M."/>
            <person name="Finn R."/>
            <person name="Kale V."/>
            <person name="Holt S."/>
            <person name="Cochrane G."/>
            <person name="Meng A."/>
            <person name="Brown T."/>
            <person name="Cohen L."/>
        </authorList>
    </citation>
    <scope>NUCLEOTIDE SEQUENCE</scope>
    <source>
        <strain evidence="2">10249 10 AB</strain>
    </source>
</reference>
<gene>
    <name evidence="2" type="ORF">PAUS00366_LOCUS20201</name>
</gene>
<dbReference type="PANTHER" id="PTHR11220">
    <property type="entry name" value="HEME-BINDING PROTEIN-RELATED"/>
    <property type="match status" value="1"/>
</dbReference>
<dbReference type="InterPro" id="IPR006917">
    <property type="entry name" value="SOUL_heme-bd"/>
</dbReference>
<evidence type="ECO:0000313" key="2">
    <source>
        <dbReference type="EMBL" id="CAE0727418.1"/>
    </source>
</evidence>
<protein>
    <submittedName>
        <fullName evidence="2">Uncharacterized protein</fullName>
    </submittedName>
</protein>